<evidence type="ECO:0000313" key="2">
    <source>
        <dbReference type="Proteomes" id="UP000241560"/>
    </source>
</evidence>
<reference evidence="1 2" key="1">
    <citation type="submission" date="2017-10" db="EMBL/GenBank/DDBJ databases">
        <title>Isolation and characterisation of Lactobacillus bacteriophages that infect wine-derived L. plantarum strains.</title>
        <authorList>
            <person name="Kyrkou I."/>
            <person name="Hestbjerg Hansen L."/>
        </authorList>
    </citation>
    <scope>NUCLEOTIDE SEQUENCE [LARGE SCALE GENOMIC DNA]</scope>
</reference>
<dbReference type="InterPro" id="IPR036977">
    <property type="entry name" value="DNA_primase_Znf_CHC2"/>
</dbReference>
<dbReference type="GeneID" id="54986216"/>
<dbReference type="EMBL" id="MG252693">
    <property type="protein sequence ID" value="ATW59461.1"/>
    <property type="molecule type" value="Genomic_DNA"/>
</dbReference>
<dbReference type="GO" id="GO:0006260">
    <property type="term" value="P:DNA replication"/>
    <property type="evidence" value="ECO:0007669"/>
    <property type="project" value="InterPro"/>
</dbReference>
<dbReference type="Gene3D" id="3.90.580.10">
    <property type="entry name" value="Zinc finger, CHC2-type domain"/>
    <property type="match status" value="1"/>
</dbReference>
<dbReference type="KEGG" id="vg:54986216"/>
<protein>
    <recommendedName>
        <fullName evidence="3">DNA primase</fullName>
    </recommendedName>
</protein>
<evidence type="ECO:0000313" key="1">
    <source>
        <dbReference type="EMBL" id="ATW59461.1"/>
    </source>
</evidence>
<organism evidence="1 2">
    <name type="scientific">Lactobacillus phage Lenus</name>
    <dbReference type="NCBI Taxonomy" id="2053682"/>
    <lineage>
        <taxon>Viruses</taxon>
        <taxon>Duplodnaviria</taxon>
        <taxon>Heunggongvirae</taxon>
        <taxon>Uroviricota</taxon>
        <taxon>Caudoviricetes</taxon>
        <taxon>Tybeckvirinae</taxon>
        <taxon>Lenusvirus</taxon>
        <taxon>Lenusvirus lenus</taxon>
    </lineage>
</organism>
<evidence type="ECO:0008006" key="3">
    <source>
        <dbReference type="Google" id="ProtNLM"/>
    </source>
</evidence>
<dbReference type="GO" id="GO:0003677">
    <property type="term" value="F:DNA binding"/>
    <property type="evidence" value="ECO:0007669"/>
    <property type="project" value="InterPro"/>
</dbReference>
<dbReference type="RefSeq" id="YP_009795891.1">
    <property type="nucleotide sequence ID" value="NC_047897.1"/>
</dbReference>
<dbReference type="Gene3D" id="3.40.1360.10">
    <property type="match status" value="1"/>
</dbReference>
<dbReference type="SUPFAM" id="SSF56731">
    <property type="entry name" value="DNA primase core"/>
    <property type="match status" value="1"/>
</dbReference>
<sequence length="342" mass="39493">MDYKKSDLDKVIKYYNLDYQDRGKYYQIRSYCHHHDGDGGYKLYAYFDENLSVSMYCYSNCGSMNLVGFIMRYREIEYPQAMSELNTIIGGRKIEGFFSQDLYNPAVALKKNENEYKDVSEISAKLLERYHPYAYGGWIDEGISAETQKKFGIRYSISENKIIIPQLDINGKLIGVRGRSLDQYEIDNFGKYRPVRYKGKVLSYPTSLNLYGLFQNKRNILKAGKVVIFESEKSVMQLDTIMNGNGNGVALSGSSISSWQINELSKLGINEIIVGLDKDYNDEQSRKTRAEMIVKMFKRMLLRFNVSVLFDDCDGLLGYKDSPTDRGSEPFYELMRSRKVMS</sequence>
<accession>A0A2H4PB49</accession>
<proteinExistence type="predicted"/>
<dbReference type="Proteomes" id="UP000241560">
    <property type="component" value="Segment"/>
</dbReference>
<dbReference type="GO" id="GO:0008270">
    <property type="term" value="F:zinc ion binding"/>
    <property type="evidence" value="ECO:0007669"/>
    <property type="project" value="InterPro"/>
</dbReference>
<keyword evidence="2" id="KW-1185">Reference proteome</keyword>
<name>A0A2H4PB49_9CAUD</name>